<dbReference type="Proteomes" id="UP000626220">
    <property type="component" value="Unassembled WGS sequence"/>
</dbReference>
<dbReference type="AlphaFoldDB" id="A0A8J3M753"/>
<evidence type="ECO:0000256" key="4">
    <source>
        <dbReference type="SAM" id="Phobius"/>
    </source>
</evidence>
<feature type="transmembrane region" description="Helical" evidence="4">
    <location>
        <begin position="12"/>
        <end position="31"/>
    </location>
</feature>
<dbReference type="SUPFAM" id="SSF103473">
    <property type="entry name" value="MFS general substrate transporter"/>
    <property type="match status" value="1"/>
</dbReference>
<dbReference type="PANTHER" id="PTHR11360:SF308">
    <property type="entry name" value="BLL3089 PROTEIN"/>
    <property type="match status" value="1"/>
</dbReference>
<feature type="transmembrane region" description="Helical" evidence="4">
    <location>
        <begin position="43"/>
        <end position="63"/>
    </location>
</feature>
<evidence type="ECO:0000259" key="5">
    <source>
        <dbReference type="PROSITE" id="PS50850"/>
    </source>
</evidence>
<dbReference type="PANTHER" id="PTHR11360">
    <property type="entry name" value="MONOCARBOXYLATE TRANSPORTER"/>
    <property type="match status" value="1"/>
</dbReference>
<dbReference type="Gene3D" id="1.20.1250.20">
    <property type="entry name" value="MFS general substrate transporter like domains"/>
    <property type="match status" value="1"/>
</dbReference>
<feature type="transmembrane region" description="Helical" evidence="4">
    <location>
        <begin position="309"/>
        <end position="327"/>
    </location>
</feature>
<feature type="domain" description="Major facilitator superfamily (MFS) profile" evidence="5">
    <location>
        <begin position="9"/>
        <end position="387"/>
    </location>
</feature>
<name>A0A8J3M753_9RHOB</name>
<comment type="caution">
    <text evidence="6">The sequence shown here is derived from an EMBL/GenBank/DDBJ whole genome shotgun (WGS) entry which is preliminary data.</text>
</comment>
<sequence length="395" mass="41053">MLSERTRTVSALGVVQIFTWGSSYYLLSVIAPEISRDTGWRPALVTGGMTLGMLASGLAARRIGALIHVHGGRPVLSGGVGLIAAGLLTMGLSTHVAVYLAAWVLMGLGMGAGLYDAAFSALGRIYGRDARGAITALTLWGGFASTVCWPISAWAVETVGWRGACFGYAALHLCLTLPLCWFALPRVPPALEPPEPGAPAARPPLRDARVWAIAVTGTLMAMIASIWLVHIVPLLGARGYGLAAAVALGTLIGPAQVAARVVEMAGRGRHHPIWTQTISVTLFALGFAGLKFGIAAAVAIVAYGAGNGLWSIARGAVPLAVFGPRDYPRLMGLLATPMLLAAAAGPAVGALMITRLGAERVLDILFVMALVPLAVTIPLLLRIRRDERVAPAGMV</sequence>
<evidence type="ECO:0000313" key="7">
    <source>
        <dbReference type="Proteomes" id="UP000626220"/>
    </source>
</evidence>
<dbReference type="InterPro" id="IPR036259">
    <property type="entry name" value="MFS_trans_sf"/>
</dbReference>
<feature type="transmembrane region" description="Helical" evidence="4">
    <location>
        <begin position="239"/>
        <end position="259"/>
    </location>
</feature>
<reference evidence="6" key="2">
    <citation type="submission" date="2020-09" db="EMBL/GenBank/DDBJ databases">
        <authorList>
            <person name="Sun Q."/>
            <person name="Kim S."/>
        </authorList>
    </citation>
    <scope>NUCLEOTIDE SEQUENCE</scope>
    <source>
        <strain evidence="6">KCTC 42650</strain>
    </source>
</reference>
<evidence type="ECO:0000256" key="1">
    <source>
        <dbReference type="ARBA" id="ARBA00022692"/>
    </source>
</evidence>
<feature type="transmembrane region" description="Helical" evidence="4">
    <location>
        <begin position="364"/>
        <end position="381"/>
    </location>
</feature>
<dbReference type="InterPro" id="IPR050327">
    <property type="entry name" value="Proton-linked_MCT"/>
</dbReference>
<organism evidence="6 7">
    <name type="scientific">Seohaeicola zhoushanensis</name>
    <dbReference type="NCBI Taxonomy" id="1569283"/>
    <lineage>
        <taxon>Bacteria</taxon>
        <taxon>Pseudomonadati</taxon>
        <taxon>Pseudomonadota</taxon>
        <taxon>Alphaproteobacteria</taxon>
        <taxon>Rhodobacterales</taxon>
        <taxon>Roseobacteraceae</taxon>
        <taxon>Seohaeicola</taxon>
    </lineage>
</organism>
<evidence type="ECO:0000313" key="6">
    <source>
        <dbReference type="EMBL" id="GHF33891.1"/>
    </source>
</evidence>
<proteinExistence type="predicted"/>
<feature type="transmembrane region" description="Helical" evidence="4">
    <location>
        <begin position="100"/>
        <end position="122"/>
    </location>
</feature>
<dbReference type="Pfam" id="PF07690">
    <property type="entry name" value="MFS_1"/>
    <property type="match status" value="1"/>
</dbReference>
<feature type="transmembrane region" description="Helical" evidence="4">
    <location>
        <begin position="134"/>
        <end position="155"/>
    </location>
</feature>
<reference evidence="6" key="1">
    <citation type="journal article" date="2014" name="Int. J. Syst. Evol. Microbiol.">
        <title>Complete genome sequence of Corynebacterium casei LMG S-19264T (=DSM 44701T), isolated from a smear-ripened cheese.</title>
        <authorList>
            <consortium name="US DOE Joint Genome Institute (JGI-PGF)"/>
            <person name="Walter F."/>
            <person name="Albersmeier A."/>
            <person name="Kalinowski J."/>
            <person name="Ruckert C."/>
        </authorList>
    </citation>
    <scope>NUCLEOTIDE SEQUENCE</scope>
    <source>
        <strain evidence="6">KCTC 42650</strain>
    </source>
</reference>
<evidence type="ECO:0000256" key="3">
    <source>
        <dbReference type="ARBA" id="ARBA00023136"/>
    </source>
</evidence>
<feature type="transmembrane region" description="Helical" evidence="4">
    <location>
        <begin position="210"/>
        <end position="233"/>
    </location>
</feature>
<keyword evidence="3 4" id="KW-0472">Membrane</keyword>
<dbReference type="PROSITE" id="PS50850">
    <property type="entry name" value="MFS"/>
    <property type="match status" value="1"/>
</dbReference>
<keyword evidence="2 4" id="KW-1133">Transmembrane helix</keyword>
<keyword evidence="7" id="KW-1185">Reference proteome</keyword>
<protein>
    <submittedName>
        <fullName evidence="6">MFS transporter</fullName>
    </submittedName>
</protein>
<dbReference type="InterPro" id="IPR011701">
    <property type="entry name" value="MFS"/>
</dbReference>
<feature type="transmembrane region" description="Helical" evidence="4">
    <location>
        <begin position="280"/>
        <end position="303"/>
    </location>
</feature>
<accession>A0A8J3M753</accession>
<dbReference type="InterPro" id="IPR020846">
    <property type="entry name" value="MFS_dom"/>
</dbReference>
<feature type="transmembrane region" description="Helical" evidence="4">
    <location>
        <begin position="161"/>
        <end position="184"/>
    </location>
</feature>
<dbReference type="RefSeq" id="WP_189678132.1">
    <property type="nucleotide sequence ID" value="NZ_BNCJ01000001.1"/>
</dbReference>
<dbReference type="GO" id="GO:0022857">
    <property type="term" value="F:transmembrane transporter activity"/>
    <property type="evidence" value="ECO:0007669"/>
    <property type="project" value="InterPro"/>
</dbReference>
<feature type="transmembrane region" description="Helical" evidence="4">
    <location>
        <begin position="339"/>
        <end position="358"/>
    </location>
</feature>
<keyword evidence="1 4" id="KW-0812">Transmembrane</keyword>
<dbReference type="EMBL" id="BNCJ01000001">
    <property type="protein sequence ID" value="GHF33891.1"/>
    <property type="molecule type" value="Genomic_DNA"/>
</dbReference>
<gene>
    <name evidence="6" type="ORF">GCM10017056_01650</name>
</gene>
<evidence type="ECO:0000256" key="2">
    <source>
        <dbReference type="ARBA" id="ARBA00022989"/>
    </source>
</evidence>